<organism evidence="3 4">
    <name type="scientific">Pigmentiphaga litoralis</name>
    <dbReference type="NCBI Taxonomy" id="516702"/>
    <lineage>
        <taxon>Bacteria</taxon>
        <taxon>Pseudomonadati</taxon>
        <taxon>Pseudomonadota</taxon>
        <taxon>Betaproteobacteria</taxon>
        <taxon>Burkholderiales</taxon>
        <taxon>Alcaligenaceae</taxon>
        <taxon>Pigmentiphaga</taxon>
    </lineage>
</organism>
<dbReference type="Pfam" id="PF03401">
    <property type="entry name" value="TctC"/>
    <property type="match status" value="1"/>
</dbReference>
<protein>
    <submittedName>
        <fullName evidence="3">Tripartite-type tricarboxylate transporter receptor subunit TctC</fullName>
    </submittedName>
</protein>
<evidence type="ECO:0000313" key="3">
    <source>
        <dbReference type="EMBL" id="NYE83633.1"/>
    </source>
</evidence>
<dbReference type="AlphaFoldDB" id="A0A7Y9IW79"/>
<dbReference type="Gene3D" id="3.40.190.150">
    <property type="entry name" value="Bordetella uptake gene, domain 1"/>
    <property type="match status" value="1"/>
</dbReference>
<reference evidence="3 4" key="1">
    <citation type="submission" date="2020-07" db="EMBL/GenBank/DDBJ databases">
        <title>Genomic Encyclopedia of Type Strains, Phase IV (KMG-V): Genome sequencing to study the core and pangenomes of soil and plant-associated prokaryotes.</title>
        <authorList>
            <person name="Whitman W."/>
        </authorList>
    </citation>
    <scope>NUCLEOTIDE SEQUENCE [LARGE SCALE GENOMIC DNA]</scope>
    <source>
        <strain evidence="3 4">SAS40</strain>
    </source>
</reference>
<feature type="signal peptide" evidence="2">
    <location>
        <begin position="1"/>
        <end position="22"/>
    </location>
</feature>
<evidence type="ECO:0000256" key="2">
    <source>
        <dbReference type="SAM" id="SignalP"/>
    </source>
</evidence>
<comment type="similarity">
    <text evidence="1">Belongs to the UPF0065 (bug) family.</text>
</comment>
<evidence type="ECO:0000313" key="4">
    <source>
        <dbReference type="Proteomes" id="UP000542125"/>
    </source>
</evidence>
<sequence>MKTWTLALAASCTLAVLPGAYAQAPAAYPTKPIRMIVAFPPGGSTDLIARVIAPVMSERLGQQVVVENRGGAGGNIAMEAVARAAPDGYVIGFSGAGALGINGVLYRNMTFDPIKDLTPVGRVAYSPFVLVGPPDAKAKTIADVLAEAKAMPEKLSLGHGGQGTVMQLASELFNQTAGVKTVLVPYKGTGPATVDAMSGQIPLAMSDTPSSVNYIQAGKLKAYAVTTAERSPALPDVPTLAEAGLKGYEATGWFAIAAPTGTPPAIIEKLNGALNAALNNAEVKTRIVAAGATPGPTTPDELRQLIEVDTDKWGKIIKRLNLRLD</sequence>
<keyword evidence="2" id="KW-0732">Signal</keyword>
<feature type="chain" id="PRO_5031425992" evidence="2">
    <location>
        <begin position="23"/>
        <end position="325"/>
    </location>
</feature>
<dbReference type="InterPro" id="IPR042100">
    <property type="entry name" value="Bug_dom1"/>
</dbReference>
<accession>A0A7Y9IW79</accession>
<dbReference type="EMBL" id="JACBYR010000001">
    <property type="protein sequence ID" value="NYE83633.1"/>
    <property type="molecule type" value="Genomic_DNA"/>
</dbReference>
<name>A0A7Y9IW79_9BURK</name>
<gene>
    <name evidence="3" type="ORF">FHW18_002904</name>
</gene>
<comment type="caution">
    <text evidence="3">The sequence shown here is derived from an EMBL/GenBank/DDBJ whole genome shotgun (WGS) entry which is preliminary data.</text>
</comment>
<keyword evidence="4" id="KW-1185">Reference proteome</keyword>
<evidence type="ECO:0000256" key="1">
    <source>
        <dbReference type="ARBA" id="ARBA00006987"/>
    </source>
</evidence>
<dbReference type="Proteomes" id="UP000542125">
    <property type="component" value="Unassembled WGS sequence"/>
</dbReference>
<keyword evidence="3" id="KW-0675">Receptor</keyword>
<dbReference type="CDD" id="cd07012">
    <property type="entry name" value="PBP2_Bug_TTT"/>
    <property type="match status" value="1"/>
</dbReference>
<dbReference type="SUPFAM" id="SSF53850">
    <property type="entry name" value="Periplasmic binding protein-like II"/>
    <property type="match status" value="1"/>
</dbReference>
<proteinExistence type="inferred from homology"/>
<dbReference type="PANTHER" id="PTHR42928:SF5">
    <property type="entry name" value="BLR1237 PROTEIN"/>
    <property type="match status" value="1"/>
</dbReference>
<dbReference type="RefSeq" id="WP_179587415.1">
    <property type="nucleotide sequence ID" value="NZ_JACBYR010000001.1"/>
</dbReference>
<dbReference type="PIRSF" id="PIRSF017082">
    <property type="entry name" value="YflP"/>
    <property type="match status" value="1"/>
</dbReference>
<dbReference type="Gene3D" id="3.40.190.10">
    <property type="entry name" value="Periplasmic binding protein-like II"/>
    <property type="match status" value="1"/>
</dbReference>
<dbReference type="InterPro" id="IPR005064">
    <property type="entry name" value="BUG"/>
</dbReference>
<dbReference type="PANTHER" id="PTHR42928">
    <property type="entry name" value="TRICARBOXYLATE-BINDING PROTEIN"/>
    <property type="match status" value="1"/>
</dbReference>